<protein>
    <submittedName>
        <fullName evidence="3">6-phospho-beta-glucosidase</fullName>
    </submittedName>
</protein>
<accession>A0A0F4LLX1</accession>
<dbReference type="GO" id="GO:0008422">
    <property type="term" value="F:beta-glucosidase activity"/>
    <property type="evidence" value="ECO:0007669"/>
    <property type="project" value="TreeGrafter"/>
</dbReference>
<dbReference type="Proteomes" id="UP000033531">
    <property type="component" value="Unassembled WGS sequence"/>
</dbReference>
<gene>
    <name evidence="3" type="ORF">JF74_00480</name>
</gene>
<dbReference type="OrthoDB" id="1688691at2"/>
<dbReference type="AlphaFoldDB" id="A0A0F4LLX1"/>
<keyword evidence="1" id="KW-0378">Hydrolase</keyword>
<dbReference type="PANTHER" id="PTHR10353">
    <property type="entry name" value="GLYCOSYL HYDROLASE"/>
    <property type="match status" value="1"/>
</dbReference>
<dbReference type="HOGENOM" id="CLU_001859_0_2_9"/>
<proteinExistence type="inferred from homology"/>
<dbReference type="PROSITE" id="PS00653">
    <property type="entry name" value="GLYCOSYL_HYDROL_F1_2"/>
    <property type="match status" value="1"/>
</dbReference>
<dbReference type="SUPFAM" id="SSF51445">
    <property type="entry name" value="(Trans)glycosidases"/>
    <property type="match status" value="1"/>
</dbReference>
<dbReference type="RefSeq" id="WP_046324015.1">
    <property type="nucleotide sequence ID" value="NZ_JBHTMT010000009.1"/>
</dbReference>
<dbReference type="Pfam" id="PF00232">
    <property type="entry name" value="Glyco_hydro_1"/>
    <property type="match status" value="1"/>
</dbReference>
<dbReference type="Gene3D" id="3.20.20.80">
    <property type="entry name" value="Glycosidases"/>
    <property type="match status" value="1"/>
</dbReference>
<evidence type="ECO:0000256" key="1">
    <source>
        <dbReference type="ARBA" id="ARBA00023295"/>
    </source>
</evidence>
<organism evidence="3 4">
    <name type="scientific">Lactobacillus melliventris</name>
    <dbReference type="NCBI Taxonomy" id="1218507"/>
    <lineage>
        <taxon>Bacteria</taxon>
        <taxon>Bacillati</taxon>
        <taxon>Bacillota</taxon>
        <taxon>Bacilli</taxon>
        <taxon>Lactobacillales</taxon>
        <taxon>Lactobacillaceae</taxon>
        <taxon>Lactobacillus</taxon>
    </lineage>
</organism>
<comment type="similarity">
    <text evidence="2">Belongs to the glycosyl hydrolase 1 family.</text>
</comment>
<keyword evidence="1" id="KW-0326">Glycosidase</keyword>
<dbReference type="PANTHER" id="PTHR10353:SF122">
    <property type="entry name" value="6-PHOSPHO-BETA-GLUCOSIDASE ASCB-RELATED"/>
    <property type="match status" value="1"/>
</dbReference>
<evidence type="ECO:0000313" key="3">
    <source>
        <dbReference type="EMBL" id="KJY58546.1"/>
    </source>
</evidence>
<sequence length="496" mass="56646">MSFKKDFLWGGATAANQYEGAFDVDGKGLSAADVVTQGSYENPRKITWKNPKTGETGYVPLSMDVDQMNFPENAVPAVLDGYYYPSHKATDFYHHYQEDIKLMAEMGFKCFRMSINWTRIFPNGDDEEPNEKGLKFYQSVFEELQKYHIEPLVTLSHYEMPLNLTIKYGGWKNRKLIYLFTRYAETVMKRYKGLVKYWLTFNEINALNFSGYMAGGILNPTSQDIAQAAHNQFVASALTVKAGHEIDPYNQVGQMLAFTAEYPYTCDPADQIKVMNDMHSSLFYSDVQTGGRYPEYKIAEYKRNGIKLDDCPEDYDLLKEYSADFLSFSCYSSSTTTVHKDQAATTGGNFVAGVKNPYLKSSEWGWQTDPCVLRYALNVLWDRYHKPLWIVENGLGARDQVTEDGKVHDPYRIEYLQSNIKSMKEAVDIDGIDLMGYEMWGCIDLVSAGTGEMSKRYGFVYVDRDDQGNGSLKRTPKDSFYWYKKVIASNGEDLSN</sequence>
<name>A0A0F4LLX1_9LACO</name>
<dbReference type="GO" id="GO:0005829">
    <property type="term" value="C:cytosol"/>
    <property type="evidence" value="ECO:0007669"/>
    <property type="project" value="TreeGrafter"/>
</dbReference>
<dbReference type="InterPro" id="IPR033132">
    <property type="entry name" value="GH_1_N_CS"/>
</dbReference>
<comment type="caution">
    <text evidence="3">The sequence shown here is derived from an EMBL/GenBank/DDBJ whole genome shotgun (WGS) entry which is preliminary data.</text>
</comment>
<evidence type="ECO:0000256" key="2">
    <source>
        <dbReference type="RuleBase" id="RU003690"/>
    </source>
</evidence>
<dbReference type="GO" id="GO:0016052">
    <property type="term" value="P:carbohydrate catabolic process"/>
    <property type="evidence" value="ECO:0007669"/>
    <property type="project" value="TreeGrafter"/>
</dbReference>
<dbReference type="InterPro" id="IPR017853">
    <property type="entry name" value="GH"/>
</dbReference>
<dbReference type="STRING" id="1218507.JF74_00480"/>
<evidence type="ECO:0000313" key="4">
    <source>
        <dbReference type="Proteomes" id="UP000033531"/>
    </source>
</evidence>
<dbReference type="InterPro" id="IPR001360">
    <property type="entry name" value="Glyco_hydro_1"/>
</dbReference>
<reference evidence="3 4" key="1">
    <citation type="submission" date="2015-01" db="EMBL/GenBank/DDBJ databases">
        <title>Comparative genomics of the lactic acid bacteria isolated from the honey bee gut.</title>
        <authorList>
            <person name="Ellegaard K.M."/>
            <person name="Tamarit D."/>
            <person name="Javelind E."/>
            <person name="Olofsson T."/>
            <person name="Andersson S.G."/>
            <person name="Vasquez A."/>
        </authorList>
    </citation>
    <scope>NUCLEOTIDE SEQUENCE [LARGE SCALE GENOMIC DNA]</scope>
    <source>
        <strain evidence="3 4">Hma8</strain>
    </source>
</reference>
<dbReference type="PATRIC" id="fig|1218507.3.peg.202"/>
<dbReference type="PRINTS" id="PR00131">
    <property type="entry name" value="GLHYDRLASE1"/>
</dbReference>
<dbReference type="EMBL" id="JXLI01000003">
    <property type="protein sequence ID" value="KJY58546.1"/>
    <property type="molecule type" value="Genomic_DNA"/>
</dbReference>